<dbReference type="GO" id="GO:0016020">
    <property type="term" value="C:membrane"/>
    <property type="evidence" value="ECO:0007669"/>
    <property type="project" value="InterPro"/>
</dbReference>
<reference evidence="3" key="1">
    <citation type="submission" date="2021-04" db="EMBL/GenBank/DDBJ databases">
        <authorList>
            <person name="Tunstrom K."/>
        </authorList>
    </citation>
    <scope>NUCLEOTIDE SEQUENCE</scope>
</reference>
<dbReference type="GO" id="GO:0005524">
    <property type="term" value="F:ATP binding"/>
    <property type="evidence" value="ECO:0007669"/>
    <property type="project" value="InterPro"/>
</dbReference>
<dbReference type="EMBL" id="CAJQZP010001393">
    <property type="protein sequence ID" value="CAG5043065.1"/>
    <property type="molecule type" value="Genomic_DNA"/>
</dbReference>
<organism evidence="3 4">
    <name type="scientific">Parnassius apollo</name>
    <name type="common">Apollo butterfly</name>
    <name type="synonym">Papilio apollo</name>
    <dbReference type="NCBI Taxonomy" id="110799"/>
    <lineage>
        <taxon>Eukaryota</taxon>
        <taxon>Metazoa</taxon>
        <taxon>Ecdysozoa</taxon>
        <taxon>Arthropoda</taxon>
        <taxon>Hexapoda</taxon>
        <taxon>Insecta</taxon>
        <taxon>Pterygota</taxon>
        <taxon>Neoptera</taxon>
        <taxon>Endopterygota</taxon>
        <taxon>Lepidoptera</taxon>
        <taxon>Glossata</taxon>
        <taxon>Ditrysia</taxon>
        <taxon>Papilionoidea</taxon>
        <taxon>Papilionidae</taxon>
        <taxon>Parnassiinae</taxon>
        <taxon>Parnassini</taxon>
        <taxon>Parnassius</taxon>
        <taxon>Parnassius</taxon>
    </lineage>
</organism>
<dbReference type="PANTHER" id="PTHR19229">
    <property type="entry name" value="ATP-BINDING CASSETTE TRANSPORTER SUBFAMILY A ABCA"/>
    <property type="match status" value="1"/>
</dbReference>
<dbReference type="Pfam" id="PF00005">
    <property type="entry name" value="ABC_tran"/>
    <property type="match status" value="1"/>
</dbReference>
<dbReference type="AlphaFoldDB" id="A0A8S3XVH2"/>
<feature type="transmembrane region" description="Helical" evidence="1">
    <location>
        <begin position="20"/>
        <end position="42"/>
    </location>
</feature>
<keyword evidence="1" id="KW-0812">Transmembrane</keyword>
<accession>A0A8S3XVH2</accession>
<feature type="domain" description="ABC transporter" evidence="2">
    <location>
        <begin position="97"/>
        <end position="349"/>
    </location>
</feature>
<evidence type="ECO:0000259" key="2">
    <source>
        <dbReference type="PROSITE" id="PS50893"/>
    </source>
</evidence>
<dbReference type="InterPro" id="IPR003439">
    <property type="entry name" value="ABC_transporter-like_ATP-bd"/>
</dbReference>
<evidence type="ECO:0000256" key="1">
    <source>
        <dbReference type="SAM" id="Phobius"/>
    </source>
</evidence>
<name>A0A8S3XVH2_PARAO</name>
<dbReference type="GO" id="GO:0140359">
    <property type="term" value="F:ABC-type transporter activity"/>
    <property type="evidence" value="ECO:0007669"/>
    <property type="project" value="InterPro"/>
</dbReference>
<sequence length="446" mass="50457">MLRSREYGAWVSHYEMSEYGMGKSLLGVTAHIIVFTSLVLLLEYRLIRRLWSEVEKRRTLVLPTRKYENSDVAEEKQYVSNTIARSKETIKEIMLVSRTWKAYFKLFEEPTFALKDVNYSVKKGDCFGIIGLNGAGKTTNFKVITRQEYPTRGTIYANGYFADANPAEYLSGLGYCPQTFGLDNFRTGEANLRTLMSMRGLSKEDIKNETRSWLSIIGLVQSAGRRAADYSGGMTRRLAVGAALSGGVRVALLDEPTAGVDTAAKRQVWLAVKRALESGRCVVLSSHKYTVLSQSKISMFSTDNFNCSMDEVERLCNRVTVLDAGEMGALGSPTRYKELYALGHTVIFKLRVNSVLSQVGAIRVQSLKDFMDHEFDCFVKDEHLTALRFTITNNLPYNVIFIKLGFLAAEFDDIVEDYSAYDANMEDAFMHFVKENRYSIRPNETW</sequence>
<evidence type="ECO:0000313" key="3">
    <source>
        <dbReference type="EMBL" id="CAG5043065.1"/>
    </source>
</evidence>
<dbReference type="InterPro" id="IPR003593">
    <property type="entry name" value="AAA+_ATPase"/>
</dbReference>
<dbReference type="GO" id="GO:0005319">
    <property type="term" value="F:lipid transporter activity"/>
    <property type="evidence" value="ECO:0007669"/>
    <property type="project" value="TreeGrafter"/>
</dbReference>
<dbReference type="Proteomes" id="UP000691718">
    <property type="component" value="Unassembled WGS sequence"/>
</dbReference>
<keyword evidence="1" id="KW-0472">Membrane</keyword>
<protein>
    <submittedName>
        <fullName evidence="3">(apollo) hypothetical protein</fullName>
    </submittedName>
</protein>
<dbReference type="GO" id="GO:0016887">
    <property type="term" value="F:ATP hydrolysis activity"/>
    <property type="evidence" value="ECO:0007669"/>
    <property type="project" value="InterPro"/>
</dbReference>
<gene>
    <name evidence="3" type="ORF">PAPOLLO_LOCUS22591</name>
</gene>
<keyword evidence="1" id="KW-1133">Transmembrane helix</keyword>
<comment type="caution">
    <text evidence="3">The sequence shown here is derived from an EMBL/GenBank/DDBJ whole genome shotgun (WGS) entry which is preliminary data.</text>
</comment>
<dbReference type="SMART" id="SM00382">
    <property type="entry name" value="AAA"/>
    <property type="match status" value="1"/>
</dbReference>
<evidence type="ECO:0000313" key="4">
    <source>
        <dbReference type="Proteomes" id="UP000691718"/>
    </source>
</evidence>
<keyword evidence="4" id="KW-1185">Reference proteome</keyword>
<proteinExistence type="predicted"/>
<dbReference type="PANTHER" id="PTHR19229:SF250">
    <property type="entry name" value="ABC TRANSPORTER DOMAIN-CONTAINING PROTEIN-RELATED"/>
    <property type="match status" value="1"/>
</dbReference>
<dbReference type="PROSITE" id="PS50893">
    <property type="entry name" value="ABC_TRANSPORTER_2"/>
    <property type="match status" value="1"/>
</dbReference>
<dbReference type="OrthoDB" id="10255969at2759"/>
<dbReference type="InterPro" id="IPR026082">
    <property type="entry name" value="ABCA"/>
</dbReference>